<evidence type="ECO:0000313" key="4">
    <source>
        <dbReference type="Proteomes" id="UP000230392"/>
    </source>
</evidence>
<dbReference type="PANTHER" id="PTHR30570:SF1">
    <property type="entry name" value="PHOSPHATE-BINDING PROTEIN PSTS"/>
    <property type="match status" value="1"/>
</dbReference>
<name>A0A2G9YBU8_9BACT</name>
<dbReference type="Pfam" id="PF12849">
    <property type="entry name" value="PBP_like_2"/>
    <property type="match status" value="1"/>
</dbReference>
<feature type="domain" description="PBP" evidence="2">
    <location>
        <begin position="7"/>
        <end position="199"/>
    </location>
</feature>
<sequence length="228" mass="25385">EAKKGGWWVAVAKDAVVPTVNEKHPAIRTLLVKGVKKETLIDIWITEKAKNWSEVTGDKKAAYPLHLYTRSDACGAAETWAKYLGKKQEDLQGIGVYGDPGIAEAVRKDNLGIGFNNIGYAYDAKSKKPVSGLKILPLDLNGNSRVDPNENFYRDRDSITTAIAIGKYPSPPARDLYFLCLGKPKKPELARFIKWVLTDGQKYVPETGYINLPDKKLKSELKKLTQTH</sequence>
<reference evidence="3 4" key="1">
    <citation type="submission" date="2017-09" db="EMBL/GenBank/DDBJ databases">
        <title>Depth-based differentiation of microbial function through sediment-hosted aquifers and enrichment of novel symbionts in the deep terrestrial subsurface.</title>
        <authorList>
            <person name="Probst A.J."/>
            <person name="Ladd B."/>
            <person name="Jarett J.K."/>
            <person name="Geller-Mcgrath D.E."/>
            <person name="Sieber C.M."/>
            <person name="Emerson J.B."/>
            <person name="Anantharaman K."/>
            <person name="Thomas B.C."/>
            <person name="Malmstrom R."/>
            <person name="Stieglmeier M."/>
            <person name="Klingl A."/>
            <person name="Woyke T."/>
            <person name="Ryan C.M."/>
            <person name="Banfield J.F."/>
        </authorList>
    </citation>
    <scope>NUCLEOTIDE SEQUENCE [LARGE SCALE GENOMIC DNA]</scope>
    <source>
        <strain evidence="3">CG23_combo_of_CG06-09_8_20_14_all_48_7</strain>
    </source>
</reference>
<proteinExistence type="predicted"/>
<keyword evidence="1" id="KW-0732">Signal</keyword>
<evidence type="ECO:0000259" key="2">
    <source>
        <dbReference type="Pfam" id="PF12849"/>
    </source>
</evidence>
<feature type="non-terminal residue" evidence="3">
    <location>
        <position position="1"/>
    </location>
</feature>
<evidence type="ECO:0000256" key="1">
    <source>
        <dbReference type="ARBA" id="ARBA00022729"/>
    </source>
</evidence>
<dbReference type="Gene3D" id="3.40.190.10">
    <property type="entry name" value="Periplasmic binding protein-like II"/>
    <property type="match status" value="2"/>
</dbReference>
<accession>A0A2G9YBU8</accession>
<dbReference type="SUPFAM" id="SSF53850">
    <property type="entry name" value="Periplasmic binding protein-like II"/>
    <property type="match status" value="1"/>
</dbReference>
<protein>
    <submittedName>
        <fullName evidence="3">Phosphate ABC transporter substrate-binding protein</fullName>
    </submittedName>
</protein>
<dbReference type="AlphaFoldDB" id="A0A2G9YBU8"/>
<dbReference type="PANTHER" id="PTHR30570">
    <property type="entry name" value="PERIPLASMIC PHOSPHATE BINDING COMPONENT OF PHOSPHATE ABC TRANSPORTER"/>
    <property type="match status" value="1"/>
</dbReference>
<dbReference type="InterPro" id="IPR050811">
    <property type="entry name" value="Phosphate_ABC_transporter"/>
</dbReference>
<evidence type="ECO:0000313" key="3">
    <source>
        <dbReference type="EMBL" id="PIP16698.1"/>
    </source>
</evidence>
<organism evidence="3 4">
    <name type="scientific">bacterium (Candidatus Ratteibacteria) CG23_combo_of_CG06-09_8_20_14_all_48_7</name>
    <dbReference type="NCBI Taxonomy" id="2014292"/>
    <lineage>
        <taxon>Bacteria</taxon>
        <taxon>Candidatus Ratteibacteria</taxon>
    </lineage>
</organism>
<gene>
    <name evidence="3" type="ORF">COX46_00650</name>
</gene>
<dbReference type="EMBL" id="PCRF01000031">
    <property type="protein sequence ID" value="PIP16698.1"/>
    <property type="molecule type" value="Genomic_DNA"/>
</dbReference>
<dbReference type="InterPro" id="IPR024370">
    <property type="entry name" value="PBP_domain"/>
</dbReference>
<comment type="caution">
    <text evidence="3">The sequence shown here is derived from an EMBL/GenBank/DDBJ whole genome shotgun (WGS) entry which is preliminary data.</text>
</comment>
<dbReference type="Proteomes" id="UP000230392">
    <property type="component" value="Unassembled WGS sequence"/>
</dbReference>